<dbReference type="AlphaFoldDB" id="A0A0D0IYS7"/>
<dbReference type="InterPro" id="IPR029033">
    <property type="entry name" value="His_PPase_superfam"/>
</dbReference>
<evidence type="ECO:0000313" key="3">
    <source>
        <dbReference type="EMBL" id="KIP61719.1"/>
    </source>
</evidence>
<dbReference type="EMBL" id="JXQK01000063">
    <property type="protein sequence ID" value="KIP61719.1"/>
    <property type="molecule type" value="Genomic_DNA"/>
</dbReference>
<dbReference type="EC" id="3.1.3.73" evidence="1"/>
<dbReference type="GO" id="GO:0005737">
    <property type="term" value="C:cytoplasm"/>
    <property type="evidence" value="ECO:0007669"/>
    <property type="project" value="TreeGrafter"/>
</dbReference>
<dbReference type="InterPro" id="IPR017578">
    <property type="entry name" value="Ribazole_CobC"/>
</dbReference>
<keyword evidence="4" id="KW-1185">Reference proteome</keyword>
<dbReference type="PANTHER" id="PTHR48100">
    <property type="entry name" value="BROAD-SPECIFICITY PHOSPHATASE YOR283W-RELATED"/>
    <property type="match status" value="1"/>
</dbReference>
<gene>
    <name evidence="3" type="ORF">ST44_08930</name>
</gene>
<keyword evidence="2" id="KW-0472">Membrane</keyword>
<keyword evidence="2" id="KW-1133">Transmembrane helix</keyword>
<dbReference type="InterPro" id="IPR013078">
    <property type="entry name" value="His_Pase_superF_clade-1"/>
</dbReference>
<dbReference type="OrthoDB" id="9782128at2"/>
<reference evidence="3 4" key="1">
    <citation type="submission" date="2015-01" db="EMBL/GenBank/DDBJ databases">
        <title>Comparative genomics of non-oral Prevotella species.</title>
        <authorList>
            <person name="Accetto T."/>
            <person name="Nograsek B."/>
            <person name="Avgustin G."/>
        </authorList>
    </citation>
    <scope>NUCLEOTIDE SEQUENCE [LARGE SCALE GENOMIC DNA]</scope>
    <source>
        <strain evidence="3 4">P5-119</strain>
    </source>
</reference>
<dbReference type="Pfam" id="PF00300">
    <property type="entry name" value="His_Phos_1"/>
    <property type="match status" value="1"/>
</dbReference>
<comment type="caution">
    <text evidence="3">The sequence shown here is derived from an EMBL/GenBank/DDBJ whole genome shotgun (WGS) entry which is preliminary data.</text>
</comment>
<evidence type="ECO:0000313" key="4">
    <source>
        <dbReference type="Proteomes" id="UP000032046"/>
    </source>
</evidence>
<dbReference type="STRING" id="1602171.ST44_08930"/>
<protein>
    <recommendedName>
        <fullName evidence="1">Alpha-ribazole phosphatase</fullName>
        <ecNumber evidence="1">3.1.3.73</ecNumber>
    </recommendedName>
</protein>
<dbReference type="SMART" id="SM00855">
    <property type="entry name" value="PGAM"/>
    <property type="match status" value="1"/>
</dbReference>
<dbReference type="InterPro" id="IPR050275">
    <property type="entry name" value="PGM_Phosphatase"/>
</dbReference>
<feature type="transmembrane region" description="Helical" evidence="2">
    <location>
        <begin position="136"/>
        <end position="154"/>
    </location>
</feature>
<proteinExistence type="predicted"/>
<sequence>MKVILIRHTSVDVPKGVCYGQTDVPVAATFTEEAEMTKKALGDRTFDAVFSSPLTRARLLADYCGYPTPVTDNRLMEMNMGDWEMKRYDDIKDDNLQKWYDDYMHVATTNGESFPMVYERVAGFLDELKQKPYRQVAIFAHCGVLLCAGIYGGLFKEEGCFEHTVEYGGIEEIEI</sequence>
<dbReference type="NCBIfam" id="TIGR03162">
    <property type="entry name" value="ribazole_cobC"/>
    <property type="match status" value="1"/>
</dbReference>
<organism evidence="3 4">
    <name type="scientific">Prevotella pectinovora</name>
    <dbReference type="NCBI Taxonomy" id="1602169"/>
    <lineage>
        <taxon>Bacteria</taxon>
        <taxon>Pseudomonadati</taxon>
        <taxon>Bacteroidota</taxon>
        <taxon>Bacteroidia</taxon>
        <taxon>Bacteroidales</taxon>
        <taxon>Prevotellaceae</taxon>
        <taxon>Prevotella</taxon>
    </lineage>
</organism>
<dbReference type="Proteomes" id="UP000032046">
    <property type="component" value="Unassembled WGS sequence"/>
</dbReference>
<dbReference type="PANTHER" id="PTHR48100:SF59">
    <property type="entry name" value="ADENOSYLCOBALAMIN_ALPHA-RIBAZOLE PHOSPHATASE"/>
    <property type="match status" value="1"/>
</dbReference>
<keyword evidence="2" id="KW-0812">Transmembrane</keyword>
<accession>A0A0D0IYS7</accession>
<dbReference type="SUPFAM" id="SSF53254">
    <property type="entry name" value="Phosphoglycerate mutase-like"/>
    <property type="match status" value="1"/>
</dbReference>
<name>A0A0D0IYS7_9BACT</name>
<dbReference type="RefSeq" id="WP_022315888.1">
    <property type="nucleotide sequence ID" value="NZ_DBEXRU010000003.1"/>
</dbReference>
<dbReference type="CDD" id="cd07067">
    <property type="entry name" value="HP_PGM_like"/>
    <property type="match status" value="1"/>
</dbReference>
<dbReference type="GO" id="GO:0009236">
    <property type="term" value="P:cobalamin biosynthetic process"/>
    <property type="evidence" value="ECO:0007669"/>
    <property type="project" value="UniProtKB-UniRule"/>
</dbReference>
<evidence type="ECO:0000256" key="2">
    <source>
        <dbReference type="SAM" id="Phobius"/>
    </source>
</evidence>
<dbReference type="Gene3D" id="3.40.50.1240">
    <property type="entry name" value="Phosphoglycerate mutase-like"/>
    <property type="match status" value="1"/>
</dbReference>
<evidence type="ECO:0000256" key="1">
    <source>
        <dbReference type="NCBIfam" id="TIGR03162"/>
    </source>
</evidence>
<dbReference type="GO" id="GO:0043755">
    <property type="term" value="F:alpha-ribazole phosphatase activity"/>
    <property type="evidence" value="ECO:0007669"/>
    <property type="project" value="UniProtKB-UniRule"/>
</dbReference>